<sequence length="387" mass="43547">MAQSLYLFNPEHDMALANFTPYYKAPSEIRRMANDLSVLPAWYADEEDEALVKIDSAGRVEGWESPLYPEKVAWITGWRDADYRPWGWNPALLHRLREAGVGEGCLLSDERMERIRHLSGRQRCVDVLDGFRGMSFVCGQAVVCRSVDEVKKRVSEWGTAVLKAPWSGSGRGLARVSEAQWSPSLEGWVSRILRTQGAIMTEPFYNKVCDFAMEFRADGSGRVDFVGYSLFETDGFGNYKANLLAADAEIERRLSRYVPVEQLNAVCRELECRLSLLLAADYAGYLGVDMMICSDNGGLLIHPCVEINLRMNMGVVSHVLSVRYLHPLATGRYVVEHYSADGEAWAFHQQMSRDFPLEMQAGGIAKGYLSLTPVREDTHYQAYITVG</sequence>
<proteinExistence type="predicted"/>
<dbReference type="Proteomes" id="UP000616346">
    <property type="component" value="Unassembled WGS sequence"/>
</dbReference>
<dbReference type="SUPFAM" id="SSF56059">
    <property type="entry name" value="Glutathione synthetase ATP-binding domain-like"/>
    <property type="match status" value="1"/>
</dbReference>
<comment type="caution">
    <text evidence="1">The sequence shown here is derived from an EMBL/GenBank/DDBJ whole genome shotgun (WGS) entry which is preliminary data.</text>
</comment>
<keyword evidence="2" id="KW-1185">Reference proteome</keyword>
<organism evidence="1 2">
    <name type="scientific">Phocaeicola faecium</name>
    <dbReference type="NCBI Taxonomy" id="2762213"/>
    <lineage>
        <taxon>Bacteria</taxon>
        <taxon>Pseudomonadati</taxon>
        <taxon>Bacteroidota</taxon>
        <taxon>Bacteroidia</taxon>
        <taxon>Bacteroidales</taxon>
        <taxon>Bacteroidaceae</taxon>
        <taxon>Phocaeicola</taxon>
    </lineage>
</organism>
<name>A0ABR8VD92_9BACT</name>
<protein>
    <recommendedName>
        <fullName evidence="3">ATP-grasp domain-containing protein</fullName>
    </recommendedName>
</protein>
<reference evidence="1 2" key="1">
    <citation type="submission" date="2020-08" db="EMBL/GenBank/DDBJ databases">
        <title>A Genomic Blueprint of the Chicken Gut Microbiome.</title>
        <authorList>
            <person name="Gilroy R."/>
            <person name="Ravi A."/>
            <person name="Getino M."/>
            <person name="Pursley I."/>
            <person name="Horton D.L."/>
            <person name="Alikhan N.-F."/>
            <person name="Baker D."/>
            <person name="Gharbi K."/>
            <person name="Hall N."/>
            <person name="Watson M."/>
            <person name="Adriaenssens E.M."/>
            <person name="Foster-Nyarko E."/>
            <person name="Jarju S."/>
            <person name="Secka A."/>
            <person name="Antonio M."/>
            <person name="Oren A."/>
            <person name="Chaudhuri R."/>
            <person name="La Ragione R.M."/>
            <person name="Hildebrand F."/>
            <person name="Pallen M.J."/>
        </authorList>
    </citation>
    <scope>NUCLEOTIDE SEQUENCE [LARGE SCALE GENOMIC DNA]</scope>
    <source>
        <strain evidence="1 2">Sa1YUN3</strain>
    </source>
</reference>
<dbReference type="EMBL" id="JACSPQ010000011">
    <property type="protein sequence ID" value="MBD8002632.1"/>
    <property type="molecule type" value="Genomic_DNA"/>
</dbReference>
<evidence type="ECO:0008006" key="3">
    <source>
        <dbReference type="Google" id="ProtNLM"/>
    </source>
</evidence>
<dbReference type="RefSeq" id="WP_191710472.1">
    <property type="nucleotide sequence ID" value="NZ_JACSPQ010000011.1"/>
</dbReference>
<gene>
    <name evidence="1" type="ORF">H9626_10490</name>
</gene>
<accession>A0ABR8VD92</accession>
<evidence type="ECO:0000313" key="1">
    <source>
        <dbReference type="EMBL" id="MBD8002632.1"/>
    </source>
</evidence>
<evidence type="ECO:0000313" key="2">
    <source>
        <dbReference type="Proteomes" id="UP000616346"/>
    </source>
</evidence>